<feature type="compositionally biased region" description="Polar residues" evidence="3">
    <location>
        <begin position="241"/>
        <end position="263"/>
    </location>
</feature>
<dbReference type="GeneTree" id="ENSGT00950000183061"/>
<evidence type="ECO:0000256" key="1">
    <source>
        <dbReference type="ARBA" id="ARBA00022468"/>
    </source>
</evidence>
<feature type="compositionally biased region" description="Low complexity" evidence="3">
    <location>
        <begin position="228"/>
        <end position="239"/>
    </location>
</feature>
<dbReference type="InterPro" id="IPR000198">
    <property type="entry name" value="RhoGAP_dom"/>
</dbReference>
<dbReference type="SUPFAM" id="SSF55961">
    <property type="entry name" value="Bet v1-like"/>
    <property type="match status" value="1"/>
</dbReference>
<dbReference type="PROSITE" id="PS50238">
    <property type="entry name" value="RHOGAP"/>
    <property type="match status" value="1"/>
</dbReference>
<evidence type="ECO:0000259" key="5">
    <source>
        <dbReference type="PROSITE" id="PS50848"/>
    </source>
</evidence>
<keyword evidence="7" id="KW-1185">Reference proteome</keyword>
<feature type="compositionally biased region" description="Polar residues" evidence="3">
    <location>
        <begin position="547"/>
        <end position="581"/>
    </location>
</feature>
<dbReference type="FunFam" id="3.30.530.20:FF:000009">
    <property type="entry name" value="StAR related lipid transfer domain containing 13"/>
    <property type="match status" value="1"/>
</dbReference>
<reference evidence="7" key="1">
    <citation type="journal article" date="2014" name="PLoS ONE">
        <title>The genome and linkage map of the northern pike (Esox lucius): conserved synteny revealed between the salmonid sister group and the Neoteleostei.</title>
        <authorList>
            <person name="Rondeau E.B."/>
            <person name="Minkley D.R."/>
            <person name="Leong J.S."/>
            <person name="Messmer A.M."/>
            <person name="Jantzen J.R."/>
            <person name="von Schalburg K.R."/>
            <person name="Lemon C."/>
            <person name="Bird N.H."/>
            <person name="Koop B.F."/>
        </authorList>
    </citation>
    <scope>NUCLEOTIDE SEQUENCE</scope>
</reference>
<dbReference type="InterPro" id="IPR002913">
    <property type="entry name" value="START_lipid-bd_dom"/>
</dbReference>
<dbReference type="Pfam" id="PF00620">
    <property type="entry name" value="RhoGAP"/>
    <property type="match status" value="1"/>
</dbReference>
<dbReference type="Proteomes" id="UP000265140">
    <property type="component" value="Chromosome 7"/>
</dbReference>
<dbReference type="GO" id="GO:0008289">
    <property type="term" value="F:lipid binding"/>
    <property type="evidence" value="ECO:0007669"/>
    <property type="project" value="InterPro"/>
</dbReference>
<dbReference type="InterPro" id="IPR023393">
    <property type="entry name" value="START-like_dom_sf"/>
</dbReference>
<reference evidence="6" key="3">
    <citation type="submission" date="2025-08" db="UniProtKB">
        <authorList>
            <consortium name="Ensembl"/>
        </authorList>
    </citation>
    <scope>IDENTIFICATION</scope>
</reference>
<reference evidence="6" key="4">
    <citation type="submission" date="2025-09" db="UniProtKB">
        <authorList>
            <consortium name="Ensembl"/>
        </authorList>
    </citation>
    <scope>IDENTIFICATION</scope>
</reference>
<dbReference type="PANTHER" id="PTHR12659">
    <property type="entry name" value="RHO-TYPE GTPASE ACTIVATING PROTEIN"/>
    <property type="match status" value="1"/>
</dbReference>
<feature type="region of interest" description="Disordered" evidence="3">
    <location>
        <begin position="228"/>
        <end position="294"/>
    </location>
</feature>
<dbReference type="GO" id="GO:0007165">
    <property type="term" value="P:signal transduction"/>
    <property type="evidence" value="ECO:0007669"/>
    <property type="project" value="InterPro"/>
</dbReference>
<protein>
    <submittedName>
        <fullName evidence="6">StAR related lipid transfer domain containing 8</fullName>
    </submittedName>
</protein>
<dbReference type="Pfam" id="PF01852">
    <property type="entry name" value="START"/>
    <property type="match status" value="1"/>
</dbReference>
<dbReference type="GO" id="GO:0035023">
    <property type="term" value="P:regulation of Rho protein signal transduction"/>
    <property type="evidence" value="ECO:0007669"/>
    <property type="project" value="TreeGrafter"/>
</dbReference>
<dbReference type="SMART" id="SM00324">
    <property type="entry name" value="RhoGAP"/>
    <property type="match status" value="1"/>
</dbReference>
<sequence length="1137" mass="128587">SLVKQGSNCIGTTFYRHLCKGIIKLHRCLWDPYLSCNQFLNHCSGVSSWPNGIRCCTSMYFVLLLPVHCNNICLGIFKCSLFSFSELEAKEACNWLRAAGFPQYAQLYEAALFPLDISSVKKDHVFLDQDSLKSLCRRLLILNKSASMRLKVHFQCKQSEDSEEDDLCAISDHWAFQRESKTWSRLRTLSPHISPDVEILSSTTLLPMKASASSESILSDVSNLEAGSTHSSSSLSVESARGTTSSWGSPCSQSTSTAEPHTLTSHHDSHGSRTPSGEDQPASPKDLVTLPVSREKTKRCSKTFLRKMESFKQKDKEREETDGQVMTFQLQRPLTRGSLHCTPNESLPGLKNNNTEESSVNYSRKAHTICRSTARRSPVVDRAKAKKSWLYLEDYDMAELKGCKQVCQKSGYKNGVDCLVHLPVDHKPGTFPKSLSIESLCTTSTPHKLDEWQTEDVNLSLGSSHESEEFNMFPRIRNSCSSMGSIYDNVPEASGSTDELRENTFEHLDDILQHVHGLQKNIDQWSKMLCQELSDRHDREEEDTVQTKETTFSSSLHFEEQSISDVGTTVSDYDSTGNSMNEVEDEESRERRDSGVGASLTRPSRKLRWHSFQNSHRPSLTSACQEINRQSAAQLNLLQKFSLLRLTAIMEKYCEANKHGWSWSIPKFMKRSKVSDYRDKRVFGVPPIINVRRSGQPLPQSIQQAMRYLRSQCLEKVGIFRKSGVKSRIQTLRQLNENSPDHVSYEGQSAYDVADLLKQYFRDLPEPVLTTKLTETFLQIYQCVPKDMHLQAAQAAVILLPDENREVLQTLLYFLSDIASAEENQMTAGNLAVCLAPSILHLNVSKKEGTSPRLIHRRGAGGKLDHKDLSENMAATRGLSHMIVECKKLFQIPHEMMLQSRNSYVAADAQPLPLHGMGLNMKGEPVDYRAYLEDNIQALLREATEKTKGWHSAQSPENTELTYKKVCLSDGHPIRLWKATTEIEAPPQTVLHRVMRERHLWDDDLLHSCVIEALENNTEVYHYVTDCMAPHPRRDFMVLRRWRCDLSSGLCLLVSSSVDHDNNHLEAGLRAVLLTSRVLIESSGIGRSRLTHYCRADLRGRSPEWYNKVFGHLCAVEVARIRDSFCVLTAVGTETKL</sequence>
<dbReference type="FunFam" id="1.10.555.10:FF:000007">
    <property type="entry name" value="rho GTPase-activating protein 7 isoform X2"/>
    <property type="match status" value="1"/>
</dbReference>
<dbReference type="InterPro" id="IPR008936">
    <property type="entry name" value="Rho_GTPase_activation_prot"/>
</dbReference>
<dbReference type="AlphaFoldDB" id="A0A6Q2X774"/>
<evidence type="ECO:0000256" key="2">
    <source>
        <dbReference type="ARBA" id="ARBA00022553"/>
    </source>
</evidence>
<feature type="domain" description="Rho-GAP" evidence="4">
    <location>
        <begin position="686"/>
        <end position="890"/>
    </location>
</feature>
<feature type="region of interest" description="Disordered" evidence="3">
    <location>
        <begin position="336"/>
        <end position="362"/>
    </location>
</feature>
<dbReference type="InterPro" id="IPR013761">
    <property type="entry name" value="SAM/pointed_sf"/>
</dbReference>
<reference evidence="6" key="2">
    <citation type="submission" date="2020-02" db="EMBL/GenBank/DDBJ databases">
        <title>Esox lucius (northern pike) genome, fEsoLuc1, primary haplotype.</title>
        <authorList>
            <person name="Myers G."/>
            <person name="Karagic N."/>
            <person name="Meyer A."/>
            <person name="Pippel M."/>
            <person name="Reichard M."/>
            <person name="Winkler S."/>
            <person name="Tracey A."/>
            <person name="Sims Y."/>
            <person name="Howe K."/>
            <person name="Rhie A."/>
            <person name="Formenti G."/>
            <person name="Durbin R."/>
            <person name="Fedrigo O."/>
            <person name="Jarvis E.D."/>
        </authorList>
    </citation>
    <scope>NUCLEOTIDE SEQUENCE [LARGE SCALE GENOMIC DNA]</scope>
</reference>
<evidence type="ECO:0000313" key="7">
    <source>
        <dbReference type="Proteomes" id="UP000265140"/>
    </source>
</evidence>
<organism evidence="6 7">
    <name type="scientific">Esox lucius</name>
    <name type="common">Northern pike</name>
    <dbReference type="NCBI Taxonomy" id="8010"/>
    <lineage>
        <taxon>Eukaryota</taxon>
        <taxon>Metazoa</taxon>
        <taxon>Chordata</taxon>
        <taxon>Craniata</taxon>
        <taxon>Vertebrata</taxon>
        <taxon>Euteleostomi</taxon>
        <taxon>Actinopterygii</taxon>
        <taxon>Neopterygii</taxon>
        <taxon>Teleostei</taxon>
        <taxon>Protacanthopterygii</taxon>
        <taxon>Esociformes</taxon>
        <taxon>Esocidae</taxon>
        <taxon>Esox</taxon>
    </lineage>
</organism>
<dbReference type="Ensembl" id="ENSELUT00000053425.2">
    <property type="protein sequence ID" value="ENSELUP00000049884.2"/>
    <property type="gene ID" value="ENSELUG00000010943.3"/>
</dbReference>
<feature type="compositionally biased region" description="Polar residues" evidence="3">
    <location>
        <begin position="341"/>
        <end position="362"/>
    </location>
</feature>
<dbReference type="GO" id="GO:0005096">
    <property type="term" value="F:GTPase activator activity"/>
    <property type="evidence" value="ECO:0007669"/>
    <property type="project" value="UniProtKB-KW"/>
</dbReference>
<dbReference type="PROSITE" id="PS50848">
    <property type="entry name" value="START"/>
    <property type="match status" value="1"/>
</dbReference>
<keyword evidence="2" id="KW-0597">Phosphoprotein</keyword>
<dbReference type="Gene3D" id="1.10.555.10">
    <property type="entry name" value="Rho GTPase activation protein"/>
    <property type="match status" value="1"/>
</dbReference>
<feature type="domain" description="START" evidence="5">
    <location>
        <begin position="921"/>
        <end position="1106"/>
    </location>
</feature>
<dbReference type="Bgee" id="ENSELUG00000010943">
    <property type="expression patterns" value="Expressed in heart and 11 other cell types or tissues"/>
</dbReference>
<dbReference type="SMART" id="SM00234">
    <property type="entry name" value="START"/>
    <property type="match status" value="1"/>
</dbReference>
<accession>A0A6Q2X774</accession>
<proteinExistence type="predicted"/>
<evidence type="ECO:0000313" key="6">
    <source>
        <dbReference type="Ensembl" id="ENSELUP00000049884.2"/>
    </source>
</evidence>
<evidence type="ECO:0000259" key="4">
    <source>
        <dbReference type="PROSITE" id="PS50238"/>
    </source>
</evidence>
<name>A0A6Q2X774_ESOLU</name>
<dbReference type="SUPFAM" id="SSF47769">
    <property type="entry name" value="SAM/Pointed domain"/>
    <property type="match status" value="1"/>
</dbReference>
<dbReference type="SUPFAM" id="SSF48350">
    <property type="entry name" value="GTPase activation domain, GAP"/>
    <property type="match status" value="1"/>
</dbReference>
<dbReference type="Gene3D" id="3.30.530.20">
    <property type="match status" value="1"/>
</dbReference>
<feature type="region of interest" description="Disordered" evidence="3">
    <location>
        <begin position="537"/>
        <end position="600"/>
    </location>
</feature>
<evidence type="ECO:0000256" key="3">
    <source>
        <dbReference type="SAM" id="MobiDB-lite"/>
    </source>
</evidence>
<dbReference type="Gene3D" id="1.10.287.2070">
    <property type="match status" value="1"/>
</dbReference>
<keyword evidence="1" id="KW-0343">GTPase activation</keyword>
<dbReference type="CDD" id="cd09538">
    <property type="entry name" value="SAM_DLC1_2-like"/>
    <property type="match status" value="1"/>
</dbReference>
<dbReference type="GO" id="GO:0030036">
    <property type="term" value="P:actin cytoskeleton organization"/>
    <property type="evidence" value="ECO:0007669"/>
    <property type="project" value="TreeGrafter"/>
</dbReference>
<dbReference type="PANTHER" id="PTHR12659:SF3">
    <property type="entry name" value="STAR-RELATED LIPID TRANSFER PROTEIN 8"/>
    <property type="match status" value="1"/>
</dbReference>